<keyword evidence="2" id="KW-1133">Transmembrane helix</keyword>
<evidence type="ECO:0000313" key="3">
    <source>
        <dbReference type="EMBL" id="CCH35298.1"/>
    </source>
</evidence>
<protein>
    <submittedName>
        <fullName evidence="3">Uncharacterized protein</fullName>
    </submittedName>
</protein>
<gene>
    <name evidence="3" type="ordered locus">BN6_80800</name>
</gene>
<dbReference type="STRING" id="1179773.BN6_80800"/>
<organism evidence="3 4">
    <name type="scientific">Saccharothrix espanaensis (strain ATCC 51144 / DSM 44229 / JCM 9112 / NBRC 15066 / NRRL 15764)</name>
    <dbReference type="NCBI Taxonomy" id="1179773"/>
    <lineage>
        <taxon>Bacteria</taxon>
        <taxon>Bacillati</taxon>
        <taxon>Actinomycetota</taxon>
        <taxon>Actinomycetes</taxon>
        <taxon>Pseudonocardiales</taxon>
        <taxon>Pseudonocardiaceae</taxon>
        <taxon>Saccharothrix</taxon>
    </lineage>
</organism>
<keyword evidence="2" id="KW-0812">Transmembrane</keyword>
<evidence type="ECO:0000313" key="4">
    <source>
        <dbReference type="Proteomes" id="UP000006281"/>
    </source>
</evidence>
<feature type="compositionally biased region" description="Low complexity" evidence="1">
    <location>
        <begin position="1"/>
        <end position="14"/>
    </location>
</feature>
<reference evidence="3 4" key="1">
    <citation type="journal article" date="2012" name="BMC Genomics">
        <title>Complete genome sequence of Saccharothrix espanaensis DSM 44229T and comparison to the other completely sequenced Pseudonocardiaceae.</title>
        <authorList>
            <person name="Strobel T."/>
            <person name="Al-Dilaimi A."/>
            <person name="Blom J."/>
            <person name="Gessner A."/>
            <person name="Kalinowski J."/>
            <person name="Luzhetska M."/>
            <person name="Puhler A."/>
            <person name="Szczepanowski R."/>
            <person name="Bechthold A."/>
            <person name="Ruckert C."/>
        </authorList>
    </citation>
    <scope>NUCLEOTIDE SEQUENCE [LARGE SCALE GENOMIC DNA]</scope>
    <source>
        <strain evidence="4">ATCC 51144 / DSM 44229 / JCM 9112 / NBRC 15066 / NRRL 15764</strain>
    </source>
</reference>
<sequence>MAGPRVSRPSPVGRRPARPKPTPPKLVDLARWLWIGSALVGLGRFLFQLADRGMLIDMLREDQQRNGVTMSQDEVDAAVSGGILMGLLMGALLVLVYAVLANRVAGGRNWARIVLTVFGAVGIVVGVTRLILVASGLAAAMKLQVATPDLVFGTITMVLDAAAIVLMYLPSVSGYFRSQRSVADKTPRVANGL</sequence>
<dbReference type="KEGG" id="sesp:BN6_80800"/>
<name>K0KFJ9_SACES</name>
<feature type="transmembrane region" description="Helical" evidence="2">
    <location>
        <begin position="32"/>
        <end position="50"/>
    </location>
</feature>
<accession>K0KFJ9</accession>
<keyword evidence="4" id="KW-1185">Reference proteome</keyword>
<keyword evidence="2" id="KW-0472">Membrane</keyword>
<proteinExistence type="predicted"/>
<dbReference type="HOGENOM" id="CLU_102137_3_0_11"/>
<evidence type="ECO:0000256" key="2">
    <source>
        <dbReference type="SAM" id="Phobius"/>
    </source>
</evidence>
<feature type="transmembrane region" description="Helical" evidence="2">
    <location>
        <begin position="150"/>
        <end position="169"/>
    </location>
</feature>
<dbReference type="PATRIC" id="fig|1179773.3.peg.8156"/>
<feature type="transmembrane region" description="Helical" evidence="2">
    <location>
        <begin position="113"/>
        <end position="138"/>
    </location>
</feature>
<feature type="region of interest" description="Disordered" evidence="1">
    <location>
        <begin position="1"/>
        <end position="22"/>
    </location>
</feature>
<feature type="transmembrane region" description="Helical" evidence="2">
    <location>
        <begin position="77"/>
        <end position="101"/>
    </location>
</feature>
<dbReference type="eggNOG" id="ENOG5034A35">
    <property type="taxonomic scope" value="Bacteria"/>
</dbReference>
<dbReference type="EMBL" id="HE804045">
    <property type="protein sequence ID" value="CCH35298.1"/>
    <property type="molecule type" value="Genomic_DNA"/>
</dbReference>
<dbReference type="AlphaFoldDB" id="K0KFJ9"/>
<dbReference type="Proteomes" id="UP000006281">
    <property type="component" value="Chromosome"/>
</dbReference>
<evidence type="ECO:0000256" key="1">
    <source>
        <dbReference type="SAM" id="MobiDB-lite"/>
    </source>
</evidence>